<dbReference type="Gene3D" id="1.10.287.130">
    <property type="match status" value="1"/>
</dbReference>
<comment type="catalytic activity">
    <reaction evidence="1">
        <text>ATP + protein L-histidine = ADP + protein N-phospho-L-histidine.</text>
        <dbReference type="EC" id="2.7.13.3"/>
    </reaction>
</comment>
<geneLocation type="plasmid" evidence="7 8">
    <name>pHGLR1</name>
</geneLocation>
<dbReference type="Pfam" id="PF08448">
    <property type="entry name" value="PAS_4"/>
    <property type="match status" value="1"/>
</dbReference>
<dbReference type="PROSITE" id="PS50109">
    <property type="entry name" value="HIS_KIN"/>
    <property type="match status" value="1"/>
</dbReference>
<dbReference type="InterPro" id="IPR050736">
    <property type="entry name" value="Sensor_HK_Regulatory"/>
</dbReference>
<dbReference type="InterPro" id="IPR003594">
    <property type="entry name" value="HATPase_dom"/>
</dbReference>
<evidence type="ECO:0000256" key="3">
    <source>
        <dbReference type="ARBA" id="ARBA00022679"/>
    </source>
</evidence>
<keyword evidence="3 7" id="KW-0808">Transferase</keyword>
<evidence type="ECO:0000313" key="8">
    <source>
        <dbReference type="Proteomes" id="UP000663064"/>
    </source>
</evidence>
<dbReference type="GO" id="GO:0000155">
    <property type="term" value="F:phosphorelay sensor kinase activity"/>
    <property type="evidence" value="ECO:0007669"/>
    <property type="project" value="InterPro"/>
</dbReference>
<accession>A0A871BL61</accession>
<proteinExistence type="predicted"/>
<dbReference type="EMBL" id="CP063206">
    <property type="protein sequence ID" value="QOS13529.1"/>
    <property type="molecule type" value="Genomic_DNA"/>
</dbReference>
<keyword evidence="5" id="KW-0902">Two-component regulatory system</keyword>
<reference evidence="7" key="1">
    <citation type="journal article" date="2021" name="Front. Microbiol.">
        <title>Cellular and Genomic Properties of Haloferax gibbonsii LR2-5, the Host of Euryarchaeal Virus HFTV1.</title>
        <authorList>
            <person name="Tittes C."/>
            <person name="Schwarzer S."/>
            <person name="Pfeiffer F."/>
            <person name="Dyall-Smith M."/>
            <person name="Rodriguez-Franco M."/>
            <person name="Oksanen H.M."/>
            <person name="Quax T.E.F."/>
        </authorList>
    </citation>
    <scope>NUCLEOTIDE SEQUENCE</scope>
    <source>
        <strain evidence="7">LR2-5</strain>
    </source>
</reference>
<dbReference type="Proteomes" id="UP000663064">
    <property type="component" value="Plasmid pHGLR1"/>
</dbReference>
<evidence type="ECO:0000259" key="6">
    <source>
        <dbReference type="PROSITE" id="PS50109"/>
    </source>
</evidence>
<evidence type="ECO:0000256" key="2">
    <source>
        <dbReference type="ARBA" id="ARBA00012438"/>
    </source>
</evidence>
<name>A0A871BL61_HALGI</name>
<gene>
    <name evidence="7" type="ORF">HfgLR_21530</name>
</gene>
<dbReference type="InterPro" id="IPR003661">
    <property type="entry name" value="HisK_dim/P_dom"/>
</dbReference>
<sequence length="333" mass="36967">MRDSTPQTAPGQSAIVALVQNFPNGVLVLFDDDLRYRAVGPDVLPFSNTKATELLGHSIHELFSEQTTRHLEPELRATIQGHARSFDIEYNDRIHHIETKPTEIDGEAYGVLATQDVTQERETADALQEQNERLDQFASMVSHDLQNPLSIATGHLELYQETGDSAHLSKVEETLSRLDELTQDLLTLVQSNEMTDSIENVSLSEVTHDAWEMIETRDATLTVSDCFVRADRGPLQALFENLFRNAIGHGGNEVTVRVGPLEEGFYIEDTGTGIPERKRETVFEHGFSTGYGGNGVGLTIVSRIANHHGWSIELTEEESGGARFEFTGVEFAD</sequence>
<evidence type="ECO:0000313" key="7">
    <source>
        <dbReference type="EMBL" id="QOS13529.1"/>
    </source>
</evidence>
<dbReference type="Pfam" id="PF02518">
    <property type="entry name" value="HATPase_c"/>
    <property type="match status" value="1"/>
</dbReference>
<feature type="domain" description="Histidine kinase" evidence="6">
    <location>
        <begin position="140"/>
        <end position="327"/>
    </location>
</feature>
<dbReference type="Pfam" id="PF00512">
    <property type="entry name" value="HisKA"/>
    <property type="match status" value="1"/>
</dbReference>
<dbReference type="AlphaFoldDB" id="A0A871BL61"/>
<dbReference type="SUPFAM" id="SSF55785">
    <property type="entry name" value="PYP-like sensor domain (PAS domain)"/>
    <property type="match status" value="1"/>
</dbReference>
<dbReference type="SMART" id="SM00388">
    <property type="entry name" value="HisKA"/>
    <property type="match status" value="1"/>
</dbReference>
<dbReference type="PANTHER" id="PTHR43711">
    <property type="entry name" value="TWO-COMPONENT HISTIDINE KINASE"/>
    <property type="match status" value="1"/>
</dbReference>
<dbReference type="RefSeq" id="WP_115862156.1">
    <property type="nucleotide sequence ID" value="NZ_CP063206.1"/>
</dbReference>
<protein>
    <recommendedName>
        <fullName evidence="2">histidine kinase</fullName>
        <ecNumber evidence="2">2.7.13.3</ecNumber>
    </recommendedName>
</protein>
<dbReference type="SMART" id="SM00387">
    <property type="entry name" value="HATPase_c"/>
    <property type="match status" value="1"/>
</dbReference>
<dbReference type="GeneID" id="59461049"/>
<dbReference type="InterPro" id="IPR036890">
    <property type="entry name" value="HATPase_C_sf"/>
</dbReference>
<organism evidence="7 8">
    <name type="scientific">Haloferax gibbonsii</name>
    <dbReference type="NCBI Taxonomy" id="35746"/>
    <lineage>
        <taxon>Archaea</taxon>
        <taxon>Methanobacteriati</taxon>
        <taxon>Methanobacteriota</taxon>
        <taxon>Stenosarchaea group</taxon>
        <taxon>Halobacteria</taxon>
        <taxon>Halobacteriales</taxon>
        <taxon>Haloferacaceae</taxon>
        <taxon>Haloferax</taxon>
    </lineage>
</organism>
<dbReference type="Gene3D" id="3.30.450.20">
    <property type="entry name" value="PAS domain"/>
    <property type="match status" value="1"/>
</dbReference>
<dbReference type="InterPro" id="IPR005467">
    <property type="entry name" value="His_kinase_dom"/>
</dbReference>
<evidence type="ECO:0000256" key="1">
    <source>
        <dbReference type="ARBA" id="ARBA00000085"/>
    </source>
</evidence>
<evidence type="ECO:0000256" key="4">
    <source>
        <dbReference type="ARBA" id="ARBA00022777"/>
    </source>
</evidence>
<dbReference type="PANTHER" id="PTHR43711:SF1">
    <property type="entry name" value="HISTIDINE KINASE 1"/>
    <property type="match status" value="1"/>
</dbReference>
<dbReference type="InterPro" id="IPR013656">
    <property type="entry name" value="PAS_4"/>
</dbReference>
<keyword evidence="7" id="KW-0614">Plasmid</keyword>
<dbReference type="InterPro" id="IPR035965">
    <property type="entry name" value="PAS-like_dom_sf"/>
</dbReference>
<evidence type="ECO:0000256" key="5">
    <source>
        <dbReference type="ARBA" id="ARBA00023012"/>
    </source>
</evidence>
<dbReference type="Gene3D" id="3.30.565.10">
    <property type="entry name" value="Histidine kinase-like ATPase, C-terminal domain"/>
    <property type="match status" value="1"/>
</dbReference>
<dbReference type="InterPro" id="IPR036097">
    <property type="entry name" value="HisK_dim/P_sf"/>
</dbReference>
<dbReference type="CDD" id="cd00082">
    <property type="entry name" value="HisKA"/>
    <property type="match status" value="1"/>
</dbReference>
<dbReference type="SUPFAM" id="SSF55874">
    <property type="entry name" value="ATPase domain of HSP90 chaperone/DNA topoisomerase II/histidine kinase"/>
    <property type="match status" value="1"/>
</dbReference>
<dbReference type="SUPFAM" id="SSF47384">
    <property type="entry name" value="Homodimeric domain of signal transducing histidine kinase"/>
    <property type="match status" value="1"/>
</dbReference>
<keyword evidence="4 7" id="KW-0418">Kinase</keyword>
<dbReference type="EC" id="2.7.13.3" evidence="2"/>